<accession>A0ABT9W302</accession>
<name>A0ABT9W302_9BACI</name>
<protein>
    <recommendedName>
        <fullName evidence="3">Lipoprotein</fullName>
    </recommendedName>
</protein>
<evidence type="ECO:0000313" key="1">
    <source>
        <dbReference type="EMBL" id="MDQ0167495.1"/>
    </source>
</evidence>
<dbReference type="RefSeq" id="WP_307396445.1">
    <property type="nucleotide sequence ID" value="NZ_BAAADK010000001.1"/>
</dbReference>
<comment type="caution">
    <text evidence="1">The sequence shown here is derived from an EMBL/GenBank/DDBJ whole genome shotgun (WGS) entry which is preliminary data.</text>
</comment>
<organism evidence="1 2">
    <name type="scientific">Caldalkalibacillus horti</name>
    <dbReference type="NCBI Taxonomy" id="77523"/>
    <lineage>
        <taxon>Bacteria</taxon>
        <taxon>Bacillati</taxon>
        <taxon>Bacillota</taxon>
        <taxon>Bacilli</taxon>
        <taxon>Bacillales</taxon>
        <taxon>Bacillaceae</taxon>
        <taxon>Caldalkalibacillus</taxon>
    </lineage>
</organism>
<dbReference type="EMBL" id="JAUSTY010000016">
    <property type="protein sequence ID" value="MDQ0167495.1"/>
    <property type="molecule type" value="Genomic_DNA"/>
</dbReference>
<dbReference type="InterPro" id="IPR038468">
    <property type="entry name" value="MmpS_C"/>
</dbReference>
<dbReference type="Gene3D" id="2.60.40.2880">
    <property type="entry name" value="MmpS1-5, C-terminal soluble domain"/>
    <property type="match status" value="1"/>
</dbReference>
<evidence type="ECO:0000313" key="2">
    <source>
        <dbReference type="Proteomes" id="UP001235840"/>
    </source>
</evidence>
<reference evidence="1 2" key="1">
    <citation type="submission" date="2023-07" db="EMBL/GenBank/DDBJ databases">
        <title>Genomic Encyclopedia of Type Strains, Phase IV (KMG-IV): sequencing the most valuable type-strain genomes for metagenomic binning, comparative biology and taxonomic classification.</title>
        <authorList>
            <person name="Goeker M."/>
        </authorList>
    </citation>
    <scope>NUCLEOTIDE SEQUENCE [LARGE SCALE GENOMIC DNA]</scope>
    <source>
        <strain evidence="1 2">DSM 12751</strain>
    </source>
</reference>
<dbReference type="PROSITE" id="PS51257">
    <property type="entry name" value="PROKAR_LIPOPROTEIN"/>
    <property type="match status" value="1"/>
</dbReference>
<gene>
    <name evidence="1" type="ORF">J2S11_003420</name>
</gene>
<keyword evidence="2" id="KW-1185">Reference proteome</keyword>
<sequence length="158" mass="17403">MNKGKQTRIISKNTWLLGLLVGVLVIFSGCGIAKDTIDGIKGEESKKDVNKDSDVIIVEVLVESDGDSVVDLEVEINARKNPESIYFDSIEVPYREEFAVQKDAFIPLTSTHVKARIDDDASWISCTILYDEEVVATHRSRGDGAKAVCEKTFRLGPG</sequence>
<proteinExistence type="predicted"/>
<evidence type="ECO:0008006" key="3">
    <source>
        <dbReference type="Google" id="ProtNLM"/>
    </source>
</evidence>
<dbReference type="Proteomes" id="UP001235840">
    <property type="component" value="Unassembled WGS sequence"/>
</dbReference>